<dbReference type="InterPro" id="IPR033659">
    <property type="entry name" value="Ferrochelatase_N"/>
</dbReference>
<dbReference type="Gene3D" id="3.40.50.1400">
    <property type="match status" value="2"/>
</dbReference>
<protein>
    <recommendedName>
        <fullName evidence="7">Ferrochelatase</fullName>
    </recommendedName>
</protein>
<organism evidence="6">
    <name type="scientific">marine metagenome</name>
    <dbReference type="NCBI Taxonomy" id="408172"/>
    <lineage>
        <taxon>unclassified sequences</taxon>
        <taxon>metagenomes</taxon>
        <taxon>ecological metagenomes</taxon>
    </lineage>
</organism>
<dbReference type="UniPathway" id="UPA00252"/>
<dbReference type="GO" id="GO:0006783">
    <property type="term" value="P:heme biosynthetic process"/>
    <property type="evidence" value="ECO:0007669"/>
    <property type="project" value="UniProtKB-KW"/>
</dbReference>
<gene>
    <name evidence="6" type="ORF">METZ01_LOCUS167976</name>
</gene>
<dbReference type="NCBIfam" id="TIGR00109">
    <property type="entry name" value="hemH"/>
    <property type="match status" value="1"/>
</dbReference>
<keyword evidence="4" id="KW-0456">Lyase</keyword>
<evidence type="ECO:0008006" key="7">
    <source>
        <dbReference type="Google" id="ProtNLM"/>
    </source>
</evidence>
<dbReference type="CDD" id="cd03411">
    <property type="entry name" value="Ferrochelatase_N"/>
    <property type="match status" value="1"/>
</dbReference>
<evidence type="ECO:0000256" key="4">
    <source>
        <dbReference type="ARBA" id="ARBA00023239"/>
    </source>
</evidence>
<keyword evidence="3" id="KW-0350">Heme biosynthesis</keyword>
<accession>A0A382BNZ5</accession>
<dbReference type="GO" id="GO:0004325">
    <property type="term" value="F:ferrochelatase activity"/>
    <property type="evidence" value="ECO:0007669"/>
    <property type="project" value="InterPro"/>
</dbReference>
<dbReference type="PANTHER" id="PTHR11108">
    <property type="entry name" value="FERROCHELATASE"/>
    <property type="match status" value="1"/>
</dbReference>
<evidence type="ECO:0000256" key="3">
    <source>
        <dbReference type="ARBA" id="ARBA00023133"/>
    </source>
</evidence>
<proteinExistence type="predicted"/>
<dbReference type="Pfam" id="PF00762">
    <property type="entry name" value="Ferrochelatase"/>
    <property type="match status" value="1"/>
</dbReference>
<dbReference type="SUPFAM" id="SSF53800">
    <property type="entry name" value="Chelatase"/>
    <property type="match status" value="1"/>
</dbReference>
<dbReference type="PANTHER" id="PTHR11108:SF1">
    <property type="entry name" value="FERROCHELATASE, MITOCHONDRIAL"/>
    <property type="match status" value="1"/>
</dbReference>
<name>A0A382BNZ5_9ZZZZ</name>
<dbReference type="InterPro" id="IPR001015">
    <property type="entry name" value="Ferrochelatase"/>
</dbReference>
<keyword evidence="5" id="KW-0627">Porphyrin biosynthesis</keyword>
<dbReference type="EMBL" id="UINC01030547">
    <property type="protein sequence ID" value="SVB15122.1"/>
    <property type="molecule type" value="Genomic_DNA"/>
</dbReference>
<evidence type="ECO:0000256" key="1">
    <source>
        <dbReference type="ARBA" id="ARBA00004744"/>
    </source>
</evidence>
<dbReference type="InterPro" id="IPR033644">
    <property type="entry name" value="Ferrochelatase_C"/>
</dbReference>
<dbReference type="InterPro" id="IPR019772">
    <property type="entry name" value="Ferrochelatase_AS"/>
</dbReference>
<sequence length="277" mass="29796">VSTLVARVRAPRVRSHYESIGRGSPILLTTQLQAAALETELAARGHDVVVAVAHRHSRPDTGAAVDAILAAGVGRVVMLPLFPQYSSSTTGSSEAELRRPLGERGADLPLTVVRSWCEHPSYLDAQTQLVDEMLAGVPDEKLSTALVVFSAHGLPQRIVDRGDPYPEEVEATVAAVVSRLQRPVEHVVAYQSRAGPIRWVGPDVREVIATAAADSRAWLGVVPISFVSDHVETLYEIDIAMRDHAAAAGIGDFHRSRCLGIDPIVGPMLADIIQEHL</sequence>
<dbReference type="AlphaFoldDB" id="A0A382BNZ5"/>
<reference evidence="6" key="1">
    <citation type="submission" date="2018-05" db="EMBL/GenBank/DDBJ databases">
        <authorList>
            <person name="Lanie J.A."/>
            <person name="Ng W.-L."/>
            <person name="Kazmierczak K.M."/>
            <person name="Andrzejewski T.M."/>
            <person name="Davidsen T.M."/>
            <person name="Wayne K.J."/>
            <person name="Tettelin H."/>
            <person name="Glass J.I."/>
            <person name="Rusch D."/>
            <person name="Podicherti R."/>
            <person name="Tsui H.-C.T."/>
            <person name="Winkler M.E."/>
        </authorList>
    </citation>
    <scope>NUCLEOTIDE SEQUENCE</scope>
</reference>
<comment type="pathway">
    <text evidence="1">Porphyrin-containing compound metabolism; protoheme biosynthesis.</text>
</comment>
<evidence type="ECO:0000256" key="5">
    <source>
        <dbReference type="ARBA" id="ARBA00023244"/>
    </source>
</evidence>
<dbReference type="CDD" id="cd00419">
    <property type="entry name" value="Ferrochelatase_C"/>
    <property type="match status" value="1"/>
</dbReference>
<evidence type="ECO:0000256" key="2">
    <source>
        <dbReference type="ARBA" id="ARBA00023004"/>
    </source>
</evidence>
<keyword evidence="2" id="KW-0408">Iron</keyword>
<feature type="non-terminal residue" evidence="6">
    <location>
        <position position="1"/>
    </location>
</feature>
<evidence type="ECO:0000313" key="6">
    <source>
        <dbReference type="EMBL" id="SVB15122.1"/>
    </source>
</evidence>
<dbReference type="PROSITE" id="PS00534">
    <property type="entry name" value="FERROCHELATASE"/>
    <property type="match status" value="1"/>
</dbReference>